<feature type="domain" description="ABM" evidence="1">
    <location>
        <begin position="2"/>
        <end position="90"/>
    </location>
</feature>
<name>A0A372LDY8_9BACI</name>
<accession>A0A372LDY8</accession>
<organism evidence="2 3">
    <name type="scientific">Peribacillus saganii</name>
    <dbReference type="NCBI Taxonomy" id="2303992"/>
    <lineage>
        <taxon>Bacteria</taxon>
        <taxon>Bacillati</taxon>
        <taxon>Bacillota</taxon>
        <taxon>Bacilli</taxon>
        <taxon>Bacillales</taxon>
        <taxon>Bacillaceae</taxon>
        <taxon>Peribacillus</taxon>
    </lineage>
</organism>
<dbReference type="GO" id="GO:0004497">
    <property type="term" value="F:monooxygenase activity"/>
    <property type="evidence" value="ECO:0007669"/>
    <property type="project" value="UniProtKB-KW"/>
</dbReference>
<dbReference type="OrthoDB" id="287932at2"/>
<dbReference type="Pfam" id="PF03992">
    <property type="entry name" value="ABM"/>
    <property type="match status" value="1"/>
</dbReference>
<sequence>MIIIHAYFKVDPKQRQEFLEHVKQVMAPSQAEEGNITYEFFEKPDQLNSFVFVEKWKDQEAIQVHEETAHFTSFVKDIECFLLEAIYVESFEASALNKDDERNDNE</sequence>
<keyword evidence="2" id="KW-0560">Oxidoreductase</keyword>
<dbReference type="InterPro" id="IPR050744">
    <property type="entry name" value="AI-2_Isomerase_LsrG"/>
</dbReference>
<proteinExistence type="predicted"/>
<dbReference type="PROSITE" id="PS51725">
    <property type="entry name" value="ABM"/>
    <property type="match status" value="1"/>
</dbReference>
<dbReference type="Proteomes" id="UP000264541">
    <property type="component" value="Unassembled WGS sequence"/>
</dbReference>
<gene>
    <name evidence="2" type="ORF">D0469_18795</name>
</gene>
<comment type="caution">
    <text evidence="2">The sequence shown here is derived from an EMBL/GenBank/DDBJ whole genome shotgun (WGS) entry which is preliminary data.</text>
</comment>
<dbReference type="RefSeq" id="WP_117328269.1">
    <property type="nucleotide sequence ID" value="NZ_QVTE01000056.1"/>
</dbReference>
<dbReference type="AlphaFoldDB" id="A0A372LDY8"/>
<reference evidence="2 3" key="1">
    <citation type="submission" date="2018-08" db="EMBL/GenBank/DDBJ databases">
        <title>Bacillus chawlae sp. nov., Bacillus glennii sp. nov., and Bacillus saganii sp. nov. Isolated from the Vehicle Assembly Building at Kennedy Space Center where the Viking Spacecraft were Assembled.</title>
        <authorList>
            <person name="Seuylemezian A."/>
            <person name="Vaishampayan P."/>
        </authorList>
    </citation>
    <scope>NUCLEOTIDE SEQUENCE [LARGE SCALE GENOMIC DNA]</scope>
    <source>
        <strain evidence="2 3">V47-23a</strain>
    </source>
</reference>
<dbReference type="Gene3D" id="3.30.70.100">
    <property type="match status" value="1"/>
</dbReference>
<dbReference type="EMBL" id="QVTE01000056">
    <property type="protein sequence ID" value="RFU64419.1"/>
    <property type="molecule type" value="Genomic_DNA"/>
</dbReference>
<evidence type="ECO:0000313" key="2">
    <source>
        <dbReference type="EMBL" id="RFU64419.1"/>
    </source>
</evidence>
<dbReference type="PANTHER" id="PTHR33336">
    <property type="entry name" value="QUINOL MONOOXYGENASE YGIN-RELATED"/>
    <property type="match status" value="1"/>
</dbReference>
<dbReference type="SUPFAM" id="SSF54909">
    <property type="entry name" value="Dimeric alpha+beta barrel"/>
    <property type="match status" value="1"/>
</dbReference>
<keyword evidence="2" id="KW-0503">Monooxygenase</keyword>
<evidence type="ECO:0000259" key="1">
    <source>
        <dbReference type="PROSITE" id="PS51725"/>
    </source>
</evidence>
<dbReference type="InterPro" id="IPR007138">
    <property type="entry name" value="ABM_dom"/>
</dbReference>
<dbReference type="PANTHER" id="PTHR33336:SF3">
    <property type="entry name" value="ABM DOMAIN-CONTAINING PROTEIN"/>
    <property type="match status" value="1"/>
</dbReference>
<protein>
    <submittedName>
        <fullName evidence="2">Antibiotic biosynthesis monooxygenase</fullName>
    </submittedName>
</protein>
<dbReference type="InterPro" id="IPR011008">
    <property type="entry name" value="Dimeric_a/b-barrel"/>
</dbReference>
<evidence type="ECO:0000313" key="3">
    <source>
        <dbReference type="Proteomes" id="UP000264541"/>
    </source>
</evidence>
<keyword evidence="3" id="KW-1185">Reference proteome</keyword>